<sequence>MADLKTFRFVYGGTTLYFGPEATEKAKDHLVGKKRSLIVTGKRSAKDSGALDDVLKVLDELSIERKIYDKVRFNPTVEIVEEIVEELNSFGADSIIAIGGGSVIDSAKLAATAFAEGRKPEEYLRWIARASKHLFLVAVNLTHGTGTEVDRYAVATITRTKEKLGTAVAYPDVSIDNPKYMLTLSKSQTMFTSLDALYHSLESAVNPASNVMVRDLSRVATEKIREHLKSAIERPRDIETRYMLLYASMIAGIAIDMAGTSIIHGLEHGLSGVVPELEHGAGLAIIGPELIKLLYSVRPTETWEVMRALDPSLRPSPDDYEKAGEALRSFQESVGFNLRLSDYGFNEQKIREAVEVSWPLYDSRRFPGLPEMSKEDVVSILRKLL</sequence>
<dbReference type="InterPro" id="IPR056798">
    <property type="entry name" value="ADH_Fe_C"/>
</dbReference>
<dbReference type="AlphaFoldDB" id="A0A7J3SJ14"/>
<evidence type="ECO:0000256" key="2">
    <source>
        <dbReference type="ARBA" id="ARBA00023002"/>
    </source>
</evidence>
<dbReference type="Pfam" id="PF00465">
    <property type="entry name" value="Fe-ADH"/>
    <property type="match status" value="1"/>
</dbReference>
<dbReference type="EMBL" id="DTLS01000002">
    <property type="protein sequence ID" value="HGZ59594.1"/>
    <property type="molecule type" value="Genomic_DNA"/>
</dbReference>
<dbReference type="FunFam" id="3.40.50.1970:FF:000003">
    <property type="entry name" value="Alcohol dehydrogenase, iron-containing"/>
    <property type="match status" value="1"/>
</dbReference>
<dbReference type="PANTHER" id="PTHR11496:SF102">
    <property type="entry name" value="ALCOHOL DEHYDROGENASE 4"/>
    <property type="match status" value="1"/>
</dbReference>
<feature type="domain" description="Alcohol dehydrogenase iron-type/glycerol dehydrogenase GldA" evidence="3">
    <location>
        <begin position="14"/>
        <end position="178"/>
    </location>
</feature>
<evidence type="ECO:0000313" key="5">
    <source>
        <dbReference type="EMBL" id="HGZ59594.1"/>
    </source>
</evidence>
<dbReference type="Pfam" id="PF25137">
    <property type="entry name" value="ADH_Fe_C"/>
    <property type="match status" value="1"/>
</dbReference>
<dbReference type="SUPFAM" id="SSF56796">
    <property type="entry name" value="Dehydroquinate synthase-like"/>
    <property type="match status" value="1"/>
</dbReference>
<feature type="domain" description="Fe-containing alcohol dehydrogenase-like C-terminal" evidence="4">
    <location>
        <begin position="190"/>
        <end position="384"/>
    </location>
</feature>
<proteinExistence type="inferred from homology"/>
<gene>
    <name evidence="5" type="ORF">ENW83_00060</name>
</gene>
<dbReference type="PANTHER" id="PTHR11496">
    <property type="entry name" value="ALCOHOL DEHYDROGENASE"/>
    <property type="match status" value="1"/>
</dbReference>
<accession>A0A7J3SJ14</accession>
<dbReference type="Gene3D" id="1.20.1090.10">
    <property type="entry name" value="Dehydroquinate synthase-like - alpha domain"/>
    <property type="match status" value="1"/>
</dbReference>
<dbReference type="GO" id="GO:0046872">
    <property type="term" value="F:metal ion binding"/>
    <property type="evidence" value="ECO:0007669"/>
    <property type="project" value="InterPro"/>
</dbReference>
<dbReference type="Gene3D" id="3.40.50.1970">
    <property type="match status" value="1"/>
</dbReference>
<organism evidence="5">
    <name type="scientific">Fervidicoccus fontis</name>
    <dbReference type="NCBI Taxonomy" id="683846"/>
    <lineage>
        <taxon>Archaea</taxon>
        <taxon>Thermoproteota</taxon>
        <taxon>Thermoprotei</taxon>
        <taxon>Fervidicoccales</taxon>
        <taxon>Fervidicoccaceae</taxon>
        <taxon>Fervidicoccus</taxon>
    </lineage>
</organism>
<dbReference type="InterPro" id="IPR001670">
    <property type="entry name" value="ADH_Fe/GldA"/>
</dbReference>
<evidence type="ECO:0000259" key="4">
    <source>
        <dbReference type="Pfam" id="PF25137"/>
    </source>
</evidence>
<keyword evidence="2" id="KW-0560">Oxidoreductase</keyword>
<name>A0A7J3SJ14_9CREN</name>
<dbReference type="InterPro" id="IPR039697">
    <property type="entry name" value="Alcohol_dehydrogenase_Fe"/>
</dbReference>
<comment type="similarity">
    <text evidence="1">Belongs to the iron-containing alcohol dehydrogenase family.</text>
</comment>
<evidence type="ECO:0000256" key="1">
    <source>
        <dbReference type="ARBA" id="ARBA00007358"/>
    </source>
</evidence>
<comment type="caution">
    <text evidence="5">The sequence shown here is derived from an EMBL/GenBank/DDBJ whole genome shotgun (WGS) entry which is preliminary data.</text>
</comment>
<reference evidence="5" key="1">
    <citation type="journal article" date="2020" name="mSystems">
        <title>Genome- and Community-Level Interaction Insights into Carbon Utilization and Element Cycling Functions of Hydrothermarchaeota in Hydrothermal Sediment.</title>
        <authorList>
            <person name="Zhou Z."/>
            <person name="Liu Y."/>
            <person name="Xu W."/>
            <person name="Pan J."/>
            <person name="Luo Z.H."/>
            <person name="Li M."/>
        </authorList>
    </citation>
    <scope>NUCLEOTIDE SEQUENCE [LARGE SCALE GENOMIC DNA]</scope>
    <source>
        <strain evidence="5">SpSt-885</strain>
    </source>
</reference>
<evidence type="ECO:0000259" key="3">
    <source>
        <dbReference type="Pfam" id="PF00465"/>
    </source>
</evidence>
<dbReference type="GO" id="GO:0004022">
    <property type="term" value="F:alcohol dehydrogenase (NAD+) activity"/>
    <property type="evidence" value="ECO:0007669"/>
    <property type="project" value="TreeGrafter"/>
</dbReference>
<protein>
    <submittedName>
        <fullName evidence="5">Iron-containing alcohol dehydrogenase</fullName>
    </submittedName>
</protein>